<evidence type="ECO:0000256" key="13">
    <source>
        <dbReference type="ARBA" id="ARBA00023075"/>
    </source>
</evidence>
<keyword evidence="6 16" id="KW-0288">FMN</keyword>
<keyword evidence="11 16" id="KW-0915">Sodium</keyword>
<keyword evidence="4 16" id="KW-0597">Phosphoprotein</keyword>
<comment type="similarity">
    <text evidence="16 17">Belongs to the NqrC family.</text>
</comment>
<evidence type="ECO:0000256" key="5">
    <source>
        <dbReference type="ARBA" id="ARBA00022630"/>
    </source>
</evidence>
<keyword evidence="7 16" id="KW-0812">Transmembrane</keyword>
<evidence type="ECO:0000256" key="6">
    <source>
        <dbReference type="ARBA" id="ARBA00022643"/>
    </source>
</evidence>
<dbReference type="Proteomes" id="UP000184221">
    <property type="component" value="Unassembled WGS sequence"/>
</dbReference>
<dbReference type="Pfam" id="PF04205">
    <property type="entry name" value="FMN_bind"/>
    <property type="match status" value="1"/>
</dbReference>
<evidence type="ECO:0000256" key="9">
    <source>
        <dbReference type="ARBA" id="ARBA00022989"/>
    </source>
</evidence>
<dbReference type="SMART" id="SM00900">
    <property type="entry name" value="FMN_bind"/>
    <property type="match status" value="1"/>
</dbReference>
<dbReference type="GO" id="GO:0006814">
    <property type="term" value="P:sodium ion transport"/>
    <property type="evidence" value="ECO:0007669"/>
    <property type="project" value="UniProtKB-UniRule"/>
</dbReference>
<dbReference type="GO" id="GO:0005886">
    <property type="term" value="C:plasma membrane"/>
    <property type="evidence" value="ECO:0007669"/>
    <property type="project" value="UniProtKB-SubCell"/>
</dbReference>
<keyword evidence="13 16" id="KW-0830">Ubiquinone</keyword>
<dbReference type="OrthoDB" id="9786835at2"/>
<keyword evidence="2 16" id="KW-1003">Cell membrane</keyword>
<evidence type="ECO:0000256" key="3">
    <source>
        <dbReference type="ARBA" id="ARBA00022519"/>
    </source>
</evidence>
<dbReference type="PIRSF" id="PIRSF009437">
    <property type="entry name" value="NQR-1_subunit_C"/>
    <property type="match status" value="1"/>
</dbReference>
<dbReference type="HAMAP" id="MF_00427">
    <property type="entry name" value="NqrC"/>
    <property type="match status" value="1"/>
</dbReference>
<dbReference type="EC" id="7.2.1.1" evidence="16 17"/>
<keyword evidence="12 16" id="KW-0406">Ion transport</keyword>
<feature type="modified residue" description="FMN phosphoryl threonine" evidence="16">
    <location>
        <position position="233"/>
    </location>
</feature>
<keyword evidence="1 16" id="KW-0813">Transport</keyword>
<evidence type="ECO:0000256" key="2">
    <source>
        <dbReference type="ARBA" id="ARBA00022475"/>
    </source>
</evidence>
<evidence type="ECO:0000259" key="18">
    <source>
        <dbReference type="SMART" id="SM00900"/>
    </source>
</evidence>
<keyword evidence="15 16" id="KW-0739">Sodium transport</keyword>
<comment type="cofactor">
    <cofactor evidence="16 17">
        <name>FMN</name>
        <dbReference type="ChEBI" id="CHEBI:58210"/>
    </cofactor>
</comment>
<dbReference type="AlphaFoldDB" id="A0A1M5NHR2"/>
<evidence type="ECO:0000313" key="19">
    <source>
        <dbReference type="EMBL" id="SHG89061.1"/>
    </source>
</evidence>
<name>A0A1M5NHR2_9RHOB</name>
<evidence type="ECO:0000256" key="16">
    <source>
        <dbReference type="HAMAP-Rule" id="MF_00427"/>
    </source>
</evidence>
<dbReference type="PANTHER" id="PTHR37838">
    <property type="entry name" value="NA(+)-TRANSLOCATING NADH-QUINONE REDUCTASE SUBUNIT C"/>
    <property type="match status" value="1"/>
</dbReference>
<comment type="subunit">
    <text evidence="16 17">Composed of six subunits; NqrA, NqrB, NqrC, NqrD, NqrE and NqrF.</text>
</comment>
<dbReference type="GO" id="GO:0010181">
    <property type="term" value="F:FMN binding"/>
    <property type="evidence" value="ECO:0007669"/>
    <property type="project" value="UniProtKB-UniRule"/>
</dbReference>
<keyword evidence="20" id="KW-1185">Reference proteome</keyword>
<evidence type="ECO:0000256" key="8">
    <source>
        <dbReference type="ARBA" id="ARBA00022967"/>
    </source>
</evidence>
<gene>
    <name evidence="16" type="primary">nqrC</name>
    <name evidence="19" type="ORF">SAMN05443551_0932</name>
</gene>
<comment type="subcellular location">
    <subcellularLocation>
        <location evidence="16">Cell membrane</location>
        <topology evidence="16">Single-pass membrane protein</topology>
    </subcellularLocation>
</comment>
<keyword evidence="5 16" id="KW-0285">Flavoprotein</keyword>
<evidence type="ECO:0000256" key="15">
    <source>
        <dbReference type="ARBA" id="ARBA00023201"/>
    </source>
</evidence>
<keyword evidence="14 16" id="KW-0472">Membrane</keyword>
<keyword evidence="8 16" id="KW-1278">Translocase</keyword>
<dbReference type="EMBL" id="FQXC01000001">
    <property type="protein sequence ID" value="SHG89061.1"/>
    <property type="molecule type" value="Genomic_DNA"/>
</dbReference>
<keyword evidence="3" id="KW-0997">Cell inner membrane</keyword>
<comment type="function">
    <text evidence="16">NQR complex catalyzes the reduction of ubiquinone-1 to ubiquinol by two successive reactions, coupled with the transport of Na(+) ions from the cytoplasm to the periplasm. NqrA to NqrE are probably involved in the second step, the conversion of ubisemiquinone to ubiquinol.</text>
</comment>
<dbReference type="STRING" id="996342.SAMN05443551_0932"/>
<comment type="catalytic activity">
    <reaction evidence="16 17">
        <text>a ubiquinone + n Na(+)(in) + NADH + H(+) = a ubiquinol + n Na(+)(out) + NAD(+)</text>
        <dbReference type="Rhea" id="RHEA:47748"/>
        <dbReference type="Rhea" id="RHEA-COMP:9565"/>
        <dbReference type="Rhea" id="RHEA-COMP:9566"/>
        <dbReference type="ChEBI" id="CHEBI:15378"/>
        <dbReference type="ChEBI" id="CHEBI:16389"/>
        <dbReference type="ChEBI" id="CHEBI:17976"/>
        <dbReference type="ChEBI" id="CHEBI:29101"/>
        <dbReference type="ChEBI" id="CHEBI:57540"/>
        <dbReference type="ChEBI" id="CHEBI:57945"/>
        <dbReference type="EC" id="7.2.1.1"/>
    </reaction>
</comment>
<evidence type="ECO:0000313" key="20">
    <source>
        <dbReference type="Proteomes" id="UP000184221"/>
    </source>
</evidence>
<dbReference type="RefSeq" id="WP_072776296.1">
    <property type="nucleotide sequence ID" value="NZ_FQXC01000001.1"/>
</dbReference>
<evidence type="ECO:0000256" key="10">
    <source>
        <dbReference type="ARBA" id="ARBA00023027"/>
    </source>
</evidence>
<dbReference type="PANTHER" id="PTHR37838:SF1">
    <property type="entry name" value="NA(+)-TRANSLOCATING NADH-QUINONE REDUCTASE SUBUNIT C"/>
    <property type="match status" value="1"/>
</dbReference>
<protein>
    <recommendedName>
        <fullName evidence="16 17">Na(+)-translocating NADH-quinone reductase subunit C</fullName>
        <shortName evidence="16 17">Na(+)-NQR subunit C</shortName>
        <shortName evidence="16 17">Na(+)-translocating NQR subunit C</shortName>
        <ecNumber evidence="16 17">7.2.1.1</ecNumber>
    </recommendedName>
    <alternativeName>
        <fullName evidence="16 17">NQR complex subunit C</fullName>
    </alternativeName>
    <alternativeName>
        <fullName evidence="16 17">NQR-1 subunit C</fullName>
    </alternativeName>
</protein>
<dbReference type="InterPro" id="IPR007329">
    <property type="entry name" value="FMN-bd"/>
</dbReference>
<organism evidence="19 20">
    <name type="scientific">Marivita hallyeonensis</name>
    <dbReference type="NCBI Taxonomy" id="996342"/>
    <lineage>
        <taxon>Bacteria</taxon>
        <taxon>Pseudomonadati</taxon>
        <taxon>Pseudomonadota</taxon>
        <taxon>Alphaproteobacteria</taxon>
        <taxon>Rhodobacterales</taxon>
        <taxon>Roseobacteraceae</taxon>
        <taxon>Marivita</taxon>
    </lineage>
</organism>
<feature type="transmembrane region" description="Helical" evidence="16">
    <location>
        <begin position="24"/>
        <end position="45"/>
    </location>
</feature>
<evidence type="ECO:0000256" key="4">
    <source>
        <dbReference type="ARBA" id="ARBA00022553"/>
    </source>
</evidence>
<sequence length="264" mass="27760">MAGPDWNPLRRVLALPNESRLKTVVMAFLVSAICAALVSGATVVLRPIQTANRAAEEQARIAALVEGIPGMAAILEQSGGTLSTVVIDLARGRAAADVTPATLDAALADPGNWTRLEPGQDLAGLGQRPNFAQIYLLRDGDQVSVVLLPLSGQGYGGRIDAILALRGDMNTIAGLTVTQHSETPGLGARIEESSWQASFPGTELRDDSGEIRFRVERGPASGVHEVDGITGATRTGRGVTQMVRFWLGPDGYGPLIDAIARGEF</sequence>
<evidence type="ECO:0000256" key="14">
    <source>
        <dbReference type="ARBA" id="ARBA00023136"/>
    </source>
</evidence>
<keyword evidence="9 16" id="KW-1133">Transmembrane helix</keyword>
<dbReference type="InterPro" id="IPR010204">
    <property type="entry name" value="NqrC"/>
</dbReference>
<evidence type="ECO:0000256" key="17">
    <source>
        <dbReference type="PIRNR" id="PIRNR009437"/>
    </source>
</evidence>
<comment type="caution">
    <text evidence="16">Lacks conserved residue(s) required for the propagation of feature annotation.</text>
</comment>
<evidence type="ECO:0000256" key="7">
    <source>
        <dbReference type="ARBA" id="ARBA00022692"/>
    </source>
</evidence>
<feature type="domain" description="FMN-binding" evidence="18">
    <location>
        <begin position="154"/>
        <end position="250"/>
    </location>
</feature>
<reference evidence="19 20" key="1">
    <citation type="submission" date="2016-11" db="EMBL/GenBank/DDBJ databases">
        <authorList>
            <person name="Jaros S."/>
            <person name="Januszkiewicz K."/>
            <person name="Wedrychowicz H."/>
        </authorList>
    </citation>
    <scope>NUCLEOTIDE SEQUENCE [LARGE SCALE GENOMIC DNA]</scope>
    <source>
        <strain evidence="19 20">DSM 29431</strain>
    </source>
</reference>
<accession>A0A1M5NHR2</accession>
<evidence type="ECO:0000256" key="1">
    <source>
        <dbReference type="ARBA" id="ARBA00022448"/>
    </source>
</evidence>
<keyword evidence="10 16" id="KW-0520">NAD</keyword>
<evidence type="ECO:0000256" key="11">
    <source>
        <dbReference type="ARBA" id="ARBA00023053"/>
    </source>
</evidence>
<dbReference type="GO" id="GO:0016655">
    <property type="term" value="F:oxidoreductase activity, acting on NAD(P)H, quinone or similar compound as acceptor"/>
    <property type="evidence" value="ECO:0007669"/>
    <property type="project" value="UniProtKB-UniRule"/>
</dbReference>
<proteinExistence type="inferred from homology"/>
<evidence type="ECO:0000256" key="12">
    <source>
        <dbReference type="ARBA" id="ARBA00023065"/>
    </source>
</evidence>